<protein>
    <submittedName>
        <fullName evidence="1">Uncharacterized protein</fullName>
    </submittedName>
</protein>
<name>A0A0P9CYA5_9CHLR</name>
<gene>
    <name evidence="1" type="ORF">SE17_26360</name>
</gene>
<sequence>MTETELQTFVQEFRAFETWREYVSYARDIYGPRAERIEVVTTAERNGAGSYAVIDAIYVYDAQRRPLEPALSTAWWQRAFRESFPDDELYDDDLHEDWIDAMMGERQAALPVPAGGFDMFLASRPPRRHHTTLFVEERAFAA</sequence>
<evidence type="ECO:0000313" key="1">
    <source>
        <dbReference type="EMBL" id="KPV50539.1"/>
    </source>
</evidence>
<dbReference type="EMBL" id="LJCR01001336">
    <property type="protein sequence ID" value="KPV50539.1"/>
    <property type="molecule type" value="Genomic_DNA"/>
</dbReference>
<comment type="caution">
    <text evidence="1">The sequence shown here is derived from an EMBL/GenBank/DDBJ whole genome shotgun (WGS) entry which is preliminary data.</text>
</comment>
<dbReference type="Proteomes" id="UP000050509">
    <property type="component" value="Unassembled WGS sequence"/>
</dbReference>
<organism evidence="1 2">
    <name type="scientific">Kouleothrix aurantiaca</name>
    <dbReference type="NCBI Taxonomy" id="186479"/>
    <lineage>
        <taxon>Bacteria</taxon>
        <taxon>Bacillati</taxon>
        <taxon>Chloroflexota</taxon>
        <taxon>Chloroflexia</taxon>
        <taxon>Chloroflexales</taxon>
        <taxon>Roseiflexineae</taxon>
        <taxon>Roseiflexaceae</taxon>
        <taxon>Kouleothrix</taxon>
    </lineage>
</organism>
<evidence type="ECO:0000313" key="2">
    <source>
        <dbReference type="Proteomes" id="UP000050509"/>
    </source>
</evidence>
<accession>A0A0P9CYA5</accession>
<dbReference type="AlphaFoldDB" id="A0A0P9CYA5"/>
<keyword evidence="2" id="KW-1185">Reference proteome</keyword>
<proteinExistence type="predicted"/>
<reference evidence="1 2" key="1">
    <citation type="submission" date="2015-09" db="EMBL/GenBank/DDBJ databases">
        <title>Draft genome sequence of Kouleothrix aurantiaca JCM 19913.</title>
        <authorList>
            <person name="Hemp J."/>
        </authorList>
    </citation>
    <scope>NUCLEOTIDE SEQUENCE [LARGE SCALE GENOMIC DNA]</scope>
    <source>
        <strain evidence="1 2">COM-B</strain>
    </source>
</reference>